<dbReference type="Proteomes" id="UP000598971">
    <property type="component" value="Unassembled WGS sequence"/>
</dbReference>
<name>A0A8J8FE52_9BACT</name>
<protein>
    <submittedName>
        <fullName evidence="2">T9SS type A sorting domain-containing protein</fullName>
    </submittedName>
</protein>
<organism evidence="2 3">
    <name type="scientific">Limnovirga soli</name>
    <dbReference type="NCBI Taxonomy" id="2656915"/>
    <lineage>
        <taxon>Bacteria</taxon>
        <taxon>Pseudomonadati</taxon>
        <taxon>Bacteroidota</taxon>
        <taxon>Chitinophagia</taxon>
        <taxon>Chitinophagales</taxon>
        <taxon>Chitinophagaceae</taxon>
        <taxon>Limnovirga</taxon>
    </lineage>
</organism>
<evidence type="ECO:0000313" key="3">
    <source>
        <dbReference type="Proteomes" id="UP000598971"/>
    </source>
</evidence>
<dbReference type="InterPro" id="IPR013431">
    <property type="entry name" value="Delta_60_rpt"/>
</dbReference>
<dbReference type="InterPro" id="IPR026444">
    <property type="entry name" value="Secre_tail"/>
</dbReference>
<feature type="domain" description="Secretion system C-terminal sorting" evidence="1">
    <location>
        <begin position="522"/>
        <end position="592"/>
    </location>
</feature>
<dbReference type="SUPFAM" id="SSF63829">
    <property type="entry name" value="Calcium-dependent phosphotriesterase"/>
    <property type="match status" value="1"/>
</dbReference>
<dbReference type="EMBL" id="WHPF01000004">
    <property type="protein sequence ID" value="NNV54952.1"/>
    <property type="molecule type" value="Genomic_DNA"/>
</dbReference>
<accession>A0A8J8FE52</accession>
<reference evidence="2" key="1">
    <citation type="submission" date="2019-10" db="EMBL/GenBank/DDBJ databases">
        <title>Draft genome sequence of Panacibacter sp. KCS-6.</title>
        <authorList>
            <person name="Yim K.J."/>
        </authorList>
    </citation>
    <scope>NUCLEOTIDE SEQUENCE</scope>
    <source>
        <strain evidence="2">KCS-6</strain>
    </source>
</reference>
<sequence length="594" mass="64741">MKTFLVLIFSFFTQYAFSQALDESFGNHGVLVDKRIQEFSNSLAIQKDGKIILGGGNFLLTRYNPDGTADEAFGSEGVVNNLVLNGAICNDILLQGDGKILATGSIPNRTSTNRADAIVVRFKSNGQLDSSFGANGIVLSDIQQEDNANKIILQSDGRIVITGTADNEGGESQKPGGLFVNQYMPDGTKDENFGNNGSIFLTKSLVYEVNGLAVDINRNIYIAYDSAAGTLSYILLKLDDKGSLVSSFGSKGQAEILIPGTGSGSLKNIKVHDGFILATGYSLYKGKGIRNLTLVKYTAEGYADAAFGNNGIKILEMGYNWTEGNEIGITSNNNIVVAGRFVEAYPSTKYYATLYGFSSSGNIDSTFGTNGSEVNYNAGEHSLFEKLFIDHNGVFTASGGSYFSETNTTNYMVSKYLSTNNIKNPIYVRIKKWLHHHGFTWEDRLNRNLNYYSIQRSNNGNPFVEISKIFGSNASHLQTFEDFNVPSGTNSYRVGIVNNSENISYSNTLIISKSNEDEKVIIYPNPAKYSLQIEGLSASANNKLSIVDINGNVRKTASTVNTSFSYNLSQLPIGNYALIISNGKTVISKRFIKE</sequence>
<dbReference type="Gene3D" id="2.80.10.50">
    <property type="match status" value="1"/>
</dbReference>
<dbReference type="RefSeq" id="WP_171606884.1">
    <property type="nucleotide sequence ID" value="NZ_WHPF01000004.1"/>
</dbReference>
<gene>
    <name evidence="2" type="ORF">GD597_05725</name>
</gene>
<dbReference type="Pfam" id="PF17164">
    <property type="entry name" value="DUF5122"/>
    <property type="match status" value="3"/>
</dbReference>
<dbReference type="Pfam" id="PF18962">
    <property type="entry name" value="Por_Secre_tail"/>
    <property type="match status" value="1"/>
</dbReference>
<dbReference type="AlphaFoldDB" id="A0A8J8FE52"/>
<proteinExistence type="predicted"/>
<evidence type="ECO:0000313" key="2">
    <source>
        <dbReference type="EMBL" id="NNV54952.1"/>
    </source>
</evidence>
<evidence type="ECO:0000259" key="1">
    <source>
        <dbReference type="Pfam" id="PF18962"/>
    </source>
</evidence>
<dbReference type="NCBIfam" id="TIGR02608">
    <property type="entry name" value="delta_60_rpt"/>
    <property type="match status" value="5"/>
</dbReference>
<keyword evidence="3" id="KW-1185">Reference proteome</keyword>
<dbReference type="NCBIfam" id="TIGR04183">
    <property type="entry name" value="Por_Secre_tail"/>
    <property type="match status" value="1"/>
</dbReference>
<comment type="caution">
    <text evidence="2">The sequence shown here is derived from an EMBL/GenBank/DDBJ whole genome shotgun (WGS) entry which is preliminary data.</text>
</comment>